<evidence type="ECO:0000313" key="14">
    <source>
        <dbReference type="EMBL" id="KZS06315.1"/>
    </source>
</evidence>
<keyword evidence="6" id="KW-0303">Gap junction</keyword>
<dbReference type="EMBL" id="LRGB01002793">
    <property type="protein sequence ID" value="KZS06315.1"/>
    <property type="molecule type" value="Genomic_DNA"/>
</dbReference>
<keyword evidence="5 12" id="KW-0812">Transmembrane</keyword>
<proteinExistence type="inferred from homology"/>
<evidence type="ECO:0000256" key="10">
    <source>
        <dbReference type="ARBA" id="ARBA00023136"/>
    </source>
</evidence>
<feature type="transmembrane region" description="Helical" evidence="12">
    <location>
        <begin position="143"/>
        <end position="165"/>
    </location>
</feature>
<evidence type="ECO:0000256" key="3">
    <source>
        <dbReference type="ARBA" id="ARBA00022448"/>
    </source>
</evidence>
<gene>
    <name evidence="12" type="primary">inx</name>
    <name evidence="14" type="ORF">APZ42_030279</name>
</gene>
<dbReference type="Pfam" id="PF00876">
    <property type="entry name" value="Innexin"/>
    <property type="match status" value="1"/>
</dbReference>
<dbReference type="AlphaFoldDB" id="A0A164NX56"/>
<protein>
    <recommendedName>
        <fullName evidence="12">Innexin</fullName>
    </recommendedName>
</protein>
<dbReference type="PROSITE" id="PS51013">
    <property type="entry name" value="PANNEXIN"/>
    <property type="match status" value="1"/>
</dbReference>
<organism evidence="14 15">
    <name type="scientific">Daphnia magna</name>
    <dbReference type="NCBI Taxonomy" id="35525"/>
    <lineage>
        <taxon>Eukaryota</taxon>
        <taxon>Metazoa</taxon>
        <taxon>Ecdysozoa</taxon>
        <taxon>Arthropoda</taxon>
        <taxon>Crustacea</taxon>
        <taxon>Branchiopoda</taxon>
        <taxon>Diplostraca</taxon>
        <taxon>Cladocera</taxon>
        <taxon>Anomopoda</taxon>
        <taxon>Daphniidae</taxon>
        <taxon>Daphnia</taxon>
    </lineage>
</organism>
<comment type="caution">
    <text evidence="12">Lacks conserved residue(s) required for the propagation of feature annotation.</text>
</comment>
<dbReference type="GO" id="GO:0005921">
    <property type="term" value="C:gap junction"/>
    <property type="evidence" value="ECO:0007669"/>
    <property type="project" value="UniProtKB-SubCell"/>
</dbReference>
<name>A0A164NX56_9CRUS</name>
<comment type="function">
    <text evidence="12">Structural component of the gap junctions.</text>
</comment>
<evidence type="ECO:0000256" key="5">
    <source>
        <dbReference type="ARBA" id="ARBA00022692"/>
    </source>
</evidence>
<feature type="transmembrane region" description="Helical" evidence="12">
    <location>
        <begin position="241"/>
        <end position="262"/>
    </location>
</feature>
<keyword evidence="11 12" id="KW-0407">Ion channel</keyword>
<evidence type="ECO:0000256" key="7">
    <source>
        <dbReference type="ARBA" id="ARBA00022949"/>
    </source>
</evidence>
<keyword evidence="7" id="KW-0965">Cell junction</keyword>
<sequence length="513" mass="59054">MWNMSFLFHFGDLLLDGKDPVDDSVDKIHRRCTIVFLLLLSLPLFTKQFAGEPIECFTPTYFTEAQSRYVNSYCWTVSTFYLDQGQQQSQQPPSTSGNGETKRTAYDADGGDARVHSVDYMDEYEIPLSIQQGSQRVQVKVNYYQWAPMILLGKAITFYVPFAIWKSLARRRGISLRQLMKRITRLSEISPSHPDRCNLLHEILEQFHFLVSATNRQSGAANKAPRTASHPVRLTMQQSQLFITFLFIKILYLLNVLLQFYLLVTFLGDDYLTHGLEIVRHLWTKRTWWTSPRFPLQTLCSVRAAQQGSLRLYQCHCVLPINLFNEKICSIWWFYIVALLPLTITSLAVWCYRNGLISVRTEFVEHYLLTNMNNDEEDDNRRRDCRSFTIDYLGCDGVFVLRLIEINHGSTTLRTIVRELYKRRRSSQYVVRTPEPGNPALVPTVAVAIPQLQTYTPISSRLTEGQPKIHPSSPGAQPLSRRLSGIASRPAPFQRMRSRLSLQGHSVHSMSVA</sequence>
<keyword evidence="9 12" id="KW-0406">Ion transport</keyword>
<dbReference type="InterPro" id="IPR000990">
    <property type="entry name" value="Innexin"/>
</dbReference>
<feature type="transmembrane region" description="Helical" evidence="12">
    <location>
        <begin position="332"/>
        <end position="352"/>
    </location>
</feature>
<keyword evidence="3 12" id="KW-0813">Transport</keyword>
<evidence type="ECO:0000256" key="4">
    <source>
        <dbReference type="ARBA" id="ARBA00022475"/>
    </source>
</evidence>
<evidence type="ECO:0000256" key="12">
    <source>
        <dbReference type="RuleBase" id="RU010713"/>
    </source>
</evidence>
<comment type="similarity">
    <text evidence="12">Belongs to the pannexin family.</text>
</comment>
<dbReference type="GO" id="GO:0034220">
    <property type="term" value="P:monoatomic ion transmembrane transport"/>
    <property type="evidence" value="ECO:0007669"/>
    <property type="project" value="UniProtKB-KW"/>
</dbReference>
<reference evidence="14 15" key="1">
    <citation type="submission" date="2016-03" db="EMBL/GenBank/DDBJ databases">
        <title>EvidentialGene: Evidence-directed Construction of Genes on Genomes.</title>
        <authorList>
            <person name="Gilbert D.G."/>
            <person name="Choi J.-H."/>
            <person name="Mockaitis K."/>
            <person name="Colbourne J."/>
            <person name="Pfrender M."/>
        </authorList>
    </citation>
    <scope>NUCLEOTIDE SEQUENCE [LARGE SCALE GENOMIC DNA]</scope>
    <source>
        <strain evidence="14 15">Xinb3</strain>
        <tissue evidence="14">Complete organism</tissue>
    </source>
</reference>
<dbReference type="PANTHER" id="PTHR11893">
    <property type="entry name" value="INNEXIN"/>
    <property type="match status" value="1"/>
</dbReference>
<comment type="subcellular location">
    <subcellularLocation>
        <location evidence="1">Cell junction</location>
        <location evidence="1">Gap junction</location>
    </subcellularLocation>
    <subcellularLocation>
        <location evidence="2 12">Cell membrane</location>
        <topology evidence="2 12">Multi-pass membrane protein</topology>
    </subcellularLocation>
</comment>
<evidence type="ECO:0000256" key="13">
    <source>
        <dbReference type="SAM" id="MobiDB-lite"/>
    </source>
</evidence>
<dbReference type="STRING" id="35525.A0A164NX56"/>
<evidence type="ECO:0000256" key="6">
    <source>
        <dbReference type="ARBA" id="ARBA00022868"/>
    </source>
</evidence>
<evidence type="ECO:0000256" key="11">
    <source>
        <dbReference type="ARBA" id="ARBA00023303"/>
    </source>
</evidence>
<comment type="caution">
    <text evidence="14">The sequence shown here is derived from an EMBL/GenBank/DDBJ whole genome shotgun (WGS) entry which is preliminary data.</text>
</comment>
<accession>A0A164NX56</accession>
<dbReference type="PRINTS" id="PR01262">
    <property type="entry name" value="INNEXIN"/>
</dbReference>
<dbReference type="PANTHER" id="PTHR11893:SF36">
    <property type="entry name" value="INNEXIN-5"/>
    <property type="match status" value="1"/>
</dbReference>
<evidence type="ECO:0000256" key="8">
    <source>
        <dbReference type="ARBA" id="ARBA00022989"/>
    </source>
</evidence>
<dbReference type="GO" id="GO:0005886">
    <property type="term" value="C:plasma membrane"/>
    <property type="evidence" value="ECO:0007669"/>
    <property type="project" value="UniProtKB-SubCell"/>
</dbReference>
<feature type="region of interest" description="Disordered" evidence="13">
    <location>
        <begin position="459"/>
        <end position="481"/>
    </location>
</feature>
<evidence type="ECO:0000256" key="2">
    <source>
        <dbReference type="ARBA" id="ARBA00004651"/>
    </source>
</evidence>
<evidence type="ECO:0000313" key="15">
    <source>
        <dbReference type="Proteomes" id="UP000076858"/>
    </source>
</evidence>
<keyword evidence="15" id="KW-1185">Reference proteome</keyword>
<dbReference type="GO" id="GO:0005243">
    <property type="term" value="F:gap junction channel activity"/>
    <property type="evidence" value="ECO:0007669"/>
    <property type="project" value="TreeGrafter"/>
</dbReference>
<keyword evidence="8 12" id="KW-1133">Transmembrane helix</keyword>
<evidence type="ECO:0000256" key="9">
    <source>
        <dbReference type="ARBA" id="ARBA00023065"/>
    </source>
</evidence>
<keyword evidence="10 12" id="KW-0472">Membrane</keyword>
<evidence type="ECO:0000256" key="1">
    <source>
        <dbReference type="ARBA" id="ARBA00004610"/>
    </source>
</evidence>
<keyword evidence="4" id="KW-1003">Cell membrane</keyword>
<dbReference type="OrthoDB" id="5867527at2759"/>
<feature type="compositionally biased region" description="Low complexity" evidence="13">
    <location>
        <begin position="85"/>
        <end position="97"/>
    </location>
</feature>
<dbReference type="Proteomes" id="UP000076858">
    <property type="component" value="Unassembled WGS sequence"/>
</dbReference>
<feature type="region of interest" description="Disordered" evidence="13">
    <location>
        <begin position="85"/>
        <end position="108"/>
    </location>
</feature>